<organism evidence="2 3">
    <name type="scientific">Candidatus Defluviicoccus seviourii</name>
    <dbReference type="NCBI Taxonomy" id="2565273"/>
    <lineage>
        <taxon>Bacteria</taxon>
        <taxon>Pseudomonadati</taxon>
        <taxon>Pseudomonadota</taxon>
        <taxon>Alphaproteobacteria</taxon>
        <taxon>Rhodospirillales</taxon>
        <taxon>Rhodospirillaceae</taxon>
        <taxon>Defluviicoccus</taxon>
    </lineage>
</organism>
<dbReference type="Gene3D" id="3.90.950.20">
    <property type="entry name" value="CinA-like"/>
    <property type="match status" value="1"/>
</dbReference>
<dbReference type="InterPro" id="IPR008136">
    <property type="entry name" value="CinA_C"/>
</dbReference>
<sequence>MFPAAQIELAIEILERCRSRGLRLATAESCTGGLIAACLTDIAGSSDVFERGLVAYANQAKIDLLGVTPECLARFGAVSEETARAMAEGGLARSKVDLCVAVTGIAGPGGGSAGRPVGLVHFATAGRDQPTRHARSLFSGDRQAVRQATVTRAFELLRACL</sequence>
<dbReference type="Proteomes" id="UP000326641">
    <property type="component" value="Unassembled WGS sequence"/>
</dbReference>
<evidence type="ECO:0000313" key="3">
    <source>
        <dbReference type="Proteomes" id="UP000326641"/>
    </source>
</evidence>
<keyword evidence="3" id="KW-1185">Reference proteome</keyword>
<dbReference type="NCBIfam" id="TIGR00199">
    <property type="entry name" value="PncC_domain"/>
    <property type="match status" value="1"/>
</dbReference>
<dbReference type="EMBL" id="UXAT02000045">
    <property type="protein sequence ID" value="VUX47464.1"/>
    <property type="molecule type" value="Genomic_DNA"/>
</dbReference>
<evidence type="ECO:0000313" key="2">
    <source>
        <dbReference type="EMBL" id="VUX47464.1"/>
    </source>
</evidence>
<gene>
    <name evidence="2" type="primary">pncC</name>
    <name evidence="2" type="ORF">DF3PA_50111</name>
</gene>
<dbReference type="AlphaFoldDB" id="A0A564WIS5"/>
<comment type="caution">
    <text evidence="2">The sequence shown here is derived from an EMBL/GenBank/DDBJ whole genome shotgun (WGS) entry which is preliminary data.</text>
</comment>
<dbReference type="InterPro" id="IPR036653">
    <property type="entry name" value="CinA-like_C"/>
</dbReference>
<feature type="domain" description="CinA C-terminal" evidence="1">
    <location>
        <begin position="9"/>
        <end position="161"/>
    </location>
</feature>
<evidence type="ECO:0000259" key="1">
    <source>
        <dbReference type="Pfam" id="PF02464"/>
    </source>
</evidence>
<name>A0A564WIS5_9PROT</name>
<dbReference type="SUPFAM" id="SSF142433">
    <property type="entry name" value="CinA-like"/>
    <property type="match status" value="1"/>
</dbReference>
<keyword evidence="2" id="KW-0378">Hydrolase</keyword>
<dbReference type="EC" id="3.5.1.42" evidence="2"/>
<dbReference type="Pfam" id="PF02464">
    <property type="entry name" value="CinA"/>
    <property type="match status" value="1"/>
</dbReference>
<protein>
    <submittedName>
        <fullName evidence="2">Nicotinamide-nucleotide amidohydrolase PncC</fullName>
        <ecNumber evidence="2">3.5.1.42</ecNumber>
    </submittedName>
</protein>
<accession>A0A564WIS5</accession>
<reference evidence="2" key="1">
    <citation type="submission" date="2018-11" db="EMBL/GenBank/DDBJ databases">
        <authorList>
            <person name="Onetto C."/>
        </authorList>
    </citation>
    <scope>NUCLEOTIDE SEQUENCE [LARGE SCALE GENOMIC DNA]</scope>
</reference>
<dbReference type="GO" id="GO:0019159">
    <property type="term" value="F:nicotinamide-nucleotide amidase activity"/>
    <property type="evidence" value="ECO:0007669"/>
    <property type="project" value="UniProtKB-EC"/>
</dbReference>
<proteinExistence type="predicted"/>